<name>A0A3Q2PJS4_FUNHE</name>
<dbReference type="STRING" id="8078.ENSFHEP00000013406"/>
<dbReference type="Gene3D" id="3.20.20.150">
    <property type="entry name" value="Divalent-metal-dependent TIM barrel enzymes"/>
    <property type="match status" value="1"/>
</dbReference>
<evidence type="ECO:0000313" key="2">
    <source>
        <dbReference type="Proteomes" id="UP000265000"/>
    </source>
</evidence>
<proteinExistence type="predicted"/>
<dbReference type="GeneTree" id="ENSGT01030000236325"/>
<accession>A0A3Q2PJS4</accession>
<reference evidence="1" key="1">
    <citation type="submission" date="2025-08" db="UniProtKB">
        <authorList>
            <consortium name="Ensembl"/>
        </authorList>
    </citation>
    <scope>IDENTIFICATION</scope>
</reference>
<keyword evidence="2" id="KW-1185">Reference proteome</keyword>
<reference evidence="1" key="2">
    <citation type="submission" date="2025-09" db="UniProtKB">
        <authorList>
            <consortium name="Ensembl"/>
        </authorList>
    </citation>
    <scope>IDENTIFICATION</scope>
</reference>
<dbReference type="InterPro" id="IPR050417">
    <property type="entry name" value="Sugar_Epim/Isomerase"/>
</dbReference>
<dbReference type="InterPro" id="IPR036237">
    <property type="entry name" value="Xyl_isomerase-like_sf"/>
</dbReference>
<dbReference type="AlphaFoldDB" id="A0A3Q2PJS4"/>
<dbReference type="Ensembl" id="ENSFHET00000020934.1">
    <property type="protein sequence ID" value="ENSFHEP00000013406.1"/>
    <property type="gene ID" value="ENSFHEG00000014895.1"/>
</dbReference>
<dbReference type="PANTHER" id="PTHR43489">
    <property type="entry name" value="ISOMERASE"/>
    <property type="match status" value="1"/>
</dbReference>
<dbReference type="GO" id="GO:0046487">
    <property type="term" value="P:glyoxylate metabolic process"/>
    <property type="evidence" value="ECO:0007669"/>
    <property type="project" value="TreeGrafter"/>
</dbReference>
<evidence type="ECO:0000313" key="1">
    <source>
        <dbReference type="Ensembl" id="ENSFHEP00000013406.1"/>
    </source>
</evidence>
<sequence length="145" mass="15511">MAALKFCANISWLFTELSDFSKRICAAASAGFQAVEAAWLYDSDLSELQKAKEAAGVEFVLINTPPGDLKAGDLGLGAVPGRELEFRQGLDLTLKYAKGADGILFFPSPDYCAASGLSGVDVLSWACAPRSYYMVRMLSAVDVEV</sequence>
<dbReference type="PANTHER" id="PTHR43489:SF6">
    <property type="entry name" value="HYDROXYPYRUVATE ISOMERASE-RELATED"/>
    <property type="match status" value="1"/>
</dbReference>
<dbReference type="Proteomes" id="UP000265000">
    <property type="component" value="Unplaced"/>
</dbReference>
<organism evidence="1 2">
    <name type="scientific">Fundulus heteroclitus</name>
    <name type="common">Killifish</name>
    <name type="synonym">Mummichog</name>
    <dbReference type="NCBI Taxonomy" id="8078"/>
    <lineage>
        <taxon>Eukaryota</taxon>
        <taxon>Metazoa</taxon>
        <taxon>Chordata</taxon>
        <taxon>Craniata</taxon>
        <taxon>Vertebrata</taxon>
        <taxon>Euteleostomi</taxon>
        <taxon>Actinopterygii</taxon>
        <taxon>Neopterygii</taxon>
        <taxon>Teleostei</taxon>
        <taxon>Neoteleostei</taxon>
        <taxon>Acanthomorphata</taxon>
        <taxon>Ovalentaria</taxon>
        <taxon>Atherinomorphae</taxon>
        <taxon>Cyprinodontiformes</taxon>
        <taxon>Fundulidae</taxon>
        <taxon>Fundulus</taxon>
    </lineage>
</organism>
<protein>
    <submittedName>
        <fullName evidence="1">Putative hydroxypyruvate isomerase</fullName>
    </submittedName>
</protein>
<dbReference type="GO" id="GO:0008903">
    <property type="term" value="F:hydroxypyruvate isomerase activity"/>
    <property type="evidence" value="ECO:0007669"/>
    <property type="project" value="TreeGrafter"/>
</dbReference>
<dbReference type="SUPFAM" id="SSF51658">
    <property type="entry name" value="Xylose isomerase-like"/>
    <property type="match status" value="1"/>
</dbReference>